<dbReference type="EMBL" id="OB794014">
    <property type="protein sequence ID" value="CAD7429249.1"/>
    <property type="molecule type" value="Genomic_DNA"/>
</dbReference>
<evidence type="ECO:0000313" key="1">
    <source>
        <dbReference type="EMBL" id="CAD7429249.1"/>
    </source>
</evidence>
<sequence>MVRQKSRVSLVKLSTHHVFHSPSTQIAVHFLTPSTSMYVHRYLDMLKFGLRDEWSEGPSPLVVHKSSRPLPPYLILTKAL</sequence>
<gene>
    <name evidence="1" type="ORF">TMSB3V08_LOCUS6029</name>
</gene>
<name>A0A7R9E877_9NEOP</name>
<dbReference type="AlphaFoldDB" id="A0A7R9E877"/>
<reference evidence="1" key="1">
    <citation type="submission" date="2020-11" db="EMBL/GenBank/DDBJ databases">
        <authorList>
            <person name="Tran Van P."/>
        </authorList>
    </citation>
    <scope>NUCLEOTIDE SEQUENCE</scope>
</reference>
<protein>
    <submittedName>
        <fullName evidence="1">Uncharacterized protein</fullName>
    </submittedName>
</protein>
<accession>A0A7R9E877</accession>
<proteinExistence type="predicted"/>
<organism evidence="1">
    <name type="scientific">Timema monikensis</name>
    <dbReference type="NCBI Taxonomy" id="170555"/>
    <lineage>
        <taxon>Eukaryota</taxon>
        <taxon>Metazoa</taxon>
        <taxon>Ecdysozoa</taxon>
        <taxon>Arthropoda</taxon>
        <taxon>Hexapoda</taxon>
        <taxon>Insecta</taxon>
        <taxon>Pterygota</taxon>
        <taxon>Neoptera</taxon>
        <taxon>Polyneoptera</taxon>
        <taxon>Phasmatodea</taxon>
        <taxon>Timematodea</taxon>
        <taxon>Timematoidea</taxon>
        <taxon>Timematidae</taxon>
        <taxon>Timema</taxon>
    </lineage>
</organism>